<reference evidence="1 2" key="1">
    <citation type="submission" date="2016-07" db="EMBL/GenBank/DDBJ databases">
        <title>Complete genome sequence of the Lentzea guizhouensis DHS C013.</title>
        <authorList>
            <person name="Cao C."/>
        </authorList>
    </citation>
    <scope>NUCLEOTIDE SEQUENCE [LARGE SCALE GENOMIC DNA]</scope>
    <source>
        <strain evidence="1 2">DHS C013</strain>
    </source>
</reference>
<proteinExistence type="predicted"/>
<dbReference type="Proteomes" id="UP000093053">
    <property type="component" value="Chromosome"/>
</dbReference>
<gene>
    <name evidence="1" type="ORF">BBK82_18205</name>
</gene>
<protein>
    <submittedName>
        <fullName evidence="1">Uncharacterized protein</fullName>
    </submittedName>
</protein>
<keyword evidence="2" id="KW-1185">Reference proteome</keyword>
<sequence length="177" mass="20753">MAQQYEYFAILTPDRPSPEDPLVMCRRWVDDDGQVHEEVFTSQLVWVPSTAMRSATTSDAAAHGVEVRRVDEERAARFQDSVRDWVRRDETWDGRPYSYLAWLDGSTVDDPTGVLRTWTTEQGGEQEQRYLPGTGWRDSYIREDWHRGRQDGRFDPIDKATAEEIIERWEQRRAEQG</sequence>
<dbReference type="KEGG" id="led:BBK82_18205"/>
<dbReference type="EMBL" id="CP016793">
    <property type="protein sequence ID" value="ANZ37701.1"/>
    <property type="molecule type" value="Genomic_DNA"/>
</dbReference>
<dbReference type="RefSeq" id="WP_065916065.1">
    <property type="nucleotide sequence ID" value="NZ_CP016793.1"/>
</dbReference>
<evidence type="ECO:0000313" key="1">
    <source>
        <dbReference type="EMBL" id="ANZ37701.1"/>
    </source>
</evidence>
<organism evidence="1 2">
    <name type="scientific">Lentzea guizhouensis</name>
    <dbReference type="NCBI Taxonomy" id="1586287"/>
    <lineage>
        <taxon>Bacteria</taxon>
        <taxon>Bacillati</taxon>
        <taxon>Actinomycetota</taxon>
        <taxon>Actinomycetes</taxon>
        <taxon>Pseudonocardiales</taxon>
        <taxon>Pseudonocardiaceae</taxon>
        <taxon>Lentzea</taxon>
    </lineage>
</organism>
<dbReference type="AlphaFoldDB" id="A0A1B2HJ08"/>
<name>A0A1B2HJ08_9PSEU</name>
<dbReference type="OrthoDB" id="3635282at2"/>
<accession>A0A1B2HJ08</accession>
<evidence type="ECO:0000313" key="2">
    <source>
        <dbReference type="Proteomes" id="UP000093053"/>
    </source>
</evidence>